<gene>
    <name evidence="2" type="ORF">C0039_04890</name>
</gene>
<dbReference type="SUPFAM" id="SSF54427">
    <property type="entry name" value="NTF2-like"/>
    <property type="match status" value="1"/>
</dbReference>
<protein>
    <submittedName>
        <fullName evidence="2">Nuclear transport factor 2 family protein</fullName>
    </submittedName>
</protein>
<comment type="caution">
    <text evidence="2">The sequence shown here is derived from an EMBL/GenBank/DDBJ whole genome shotgun (WGS) entry which is preliminary data.</text>
</comment>
<dbReference type="Proteomes" id="UP000235005">
    <property type="component" value="Unassembled WGS sequence"/>
</dbReference>
<organism evidence="2 3">
    <name type="scientific">Pseudohalioglobus lutimaris</name>
    <dbReference type="NCBI Taxonomy" id="1737061"/>
    <lineage>
        <taxon>Bacteria</taxon>
        <taxon>Pseudomonadati</taxon>
        <taxon>Pseudomonadota</taxon>
        <taxon>Gammaproteobacteria</taxon>
        <taxon>Cellvibrionales</taxon>
        <taxon>Halieaceae</taxon>
        <taxon>Pseudohalioglobus</taxon>
    </lineage>
</organism>
<dbReference type="Pfam" id="PF12680">
    <property type="entry name" value="SnoaL_2"/>
    <property type="match status" value="1"/>
</dbReference>
<name>A0A2N5X5V8_9GAMM</name>
<keyword evidence="3" id="KW-1185">Reference proteome</keyword>
<evidence type="ECO:0000259" key="1">
    <source>
        <dbReference type="Pfam" id="PF12680"/>
    </source>
</evidence>
<proteinExistence type="predicted"/>
<dbReference type="AlphaFoldDB" id="A0A2N5X5V8"/>
<sequence>MTELEEHVANFMARFNASDLEGALADFSDEGRYIDEFGNVHAGKIEIRAAMTPIFDGSFGDLAYTVEETIVDPASEKALVTWTLRITGADNSVSMMRGLDILVFDGARVLLKDCYIKAKEVLVEPIS</sequence>
<dbReference type="EMBL" id="PKUS01000003">
    <property type="protein sequence ID" value="PLW69873.1"/>
    <property type="molecule type" value="Genomic_DNA"/>
</dbReference>
<dbReference type="InterPro" id="IPR037401">
    <property type="entry name" value="SnoaL-like"/>
</dbReference>
<evidence type="ECO:0000313" key="2">
    <source>
        <dbReference type="EMBL" id="PLW69873.1"/>
    </source>
</evidence>
<accession>A0A2N5X5V8</accession>
<reference evidence="2 3" key="1">
    <citation type="submission" date="2018-01" db="EMBL/GenBank/DDBJ databases">
        <title>The draft genome sequence of Halioglobus lutimaris HF004.</title>
        <authorList>
            <person name="Du Z.-J."/>
            <person name="Shi M.-J."/>
        </authorList>
    </citation>
    <scope>NUCLEOTIDE SEQUENCE [LARGE SCALE GENOMIC DNA]</scope>
    <source>
        <strain evidence="2 3">HF004</strain>
    </source>
</reference>
<dbReference type="OrthoDB" id="9800684at2"/>
<dbReference type="InterPro" id="IPR032710">
    <property type="entry name" value="NTF2-like_dom_sf"/>
</dbReference>
<dbReference type="Gene3D" id="3.10.450.50">
    <property type="match status" value="1"/>
</dbReference>
<feature type="domain" description="SnoaL-like" evidence="1">
    <location>
        <begin position="8"/>
        <end position="108"/>
    </location>
</feature>
<dbReference type="RefSeq" id="WP_076001924.1">
    <property type="nucleotide sequence ID" value="NZ_PKUS01000003.1"/>
</dbReference>
<evidence type="ECO:0000313" key="3">
    <source>
        <dbReference type="Proteomes" id="UP000235005"/>
    </source>
</evidence>